<keyword evidence="3" id="KW-0731">Sigma factor</keyword>
<dbReference type="GO" id="GO:0016987">
    <property type="term" value="F:sigma factor activity"/>
    <property type="evidence" value="ECO:0007669"/>
    <property type="project" value="UniProtKB-KW"/>
</dbReference>
<accession>A0A4R7I042</accession>
<protein>
    <submittedName>
        <fullName evidence="9">RNA polymerase ECF family sigma subunit</fullName>
    </submittedName>
</protein>
<evidence type="ECO:0000313" key="9">
    <source>
        <dbReference type="EMBL" id="TDT16882.1"/>
    </source>
</evidence>
<dbReference type="PANTHER" id="PTHR47756:SF2">
    <property type="entry name" value="BLL6612 PROTEIN"/>
    <property type="match status" value="1"/>
</dbReference>
<organism evidence="9 10">
    <name type="scientific">Ilumatobacter fluminis</name>
    <dbReference type="NCBI Taxonomy" id="467091"/>
    <lineage>
        <taxon>Bacteria</taxon>
        <taxon>Bacillati</taxon>
        <taxon>Actinomycetota</taxon>
        <taxon>Acidimicrobiia</taxon>
        <taxon>Acidimicrobiales</taxon>
        <taxon>Ilumatobacteraceae</taxon>
        <taxon>Ilumatobacter</taxon>
    </lineage>
</organism>
<dbReference type="InterPro" id="IPR046531">
    <property type="entry name" value="DUF6596"/>
</dbReference>
<dbReference type="InterPro" id="IPR007627">
    <property type="entry name" value="RNA_pol_sigma70_r2"/>
</dbReference>
<evidence type="ECO:0000256" key="3">
    <source>
        <dbReference type="ARBA" id="ARBA00023082"/>
    </source>
</evidence>
<dbReference type="SUPFAM" id="SSF88659">
    <property type="entry name" value="Sigma3 and sigma4 domains of RNA polymerase sigma factors"/>
    <property type="match status" value="1"/>
</dbReference>
<dbReference type="SUPFAM" id="SSF88946">
    <property type="entry name" value="Sigma2 domain of RNA polymerase sigma factors"/>
    <property type="match status" value="1"/>
</dbReference>
<dbReference type="RefSeq" id="WP_208294059.1">
    <property type="nucleotide sequence ID" value="NZ_SOAU01000001.1"/>
</dbReference>
<comment type="caution">
    <text evidence="9">The sequence shown here is derived from an EMBL/GenBank/DDBJ whole genome shotgun (WGS) entry which is preliminary data.</text>
</comment>
<dbReference type="Pfam" id="PF08281">
    <property type="entry name" value="Sigma70_r4_2"/>
    <property type="match status" value="1"/>
</dbReference>
<keyword evidence="10" id="KW-1185">Reference proteome</keyword>
<evidence type="ECO:0000256" key="4">
    <source>
        <dbReference type="ARBA" id="ARBA00023163"/>
    </source>
</evidence>
<sequence>MGSHRGPAADGAAGGSGLTDPSTIRFEDAVRAHSGRILAALVGRFRDLTLAEESLQDAWLAAAEHWPVDGWPDRPDSWVYSVAARRALDTIKANRRRSDRERVAHDEADRRDLDDIDRRLERWDSGIDDDRLRLIFTCCHPCLDVEAQIALTLRSVAWLTTDEIASAFGVPTTTMGQRIVRAKQRIARADVPYRVPSGAELPERVDAVLRVVYLVFNESYLSARPGQPLRVDLAAEAIRLGRELAELMPDEPEAIGLLALMLVLHGRSPARFDGAGDLVLLADQRRDRWDHDSIAEGSALLEAAMRRRSVGPYQLQAAINALHSQAPTFDETDWTQIAALYGVLATVDPGPVVAMNRAVAIGYASGPGAGLKALDEIDPRRLPGEHRFHVARGEFLVRLGRCDEAAGEFDRALALATTEPERRHLERRRAALR</sequence>
<comment type="similarity">
    <text evidence="1">Belongs to the sigma-70 factor family. ECF subfamily.</text>
</comment>
<dbReference type="Gene3D" id="1.10.1740.10">
    <property type="match status" value="1"/>
</dbReference>
<evidence type="ECO:0000259" key="6">
    <source>
        <dbReference type="Pfam" id="PF04542"/>
    </source>
</evidence>
<evidence type="ECO:0000313" key="10">
    <source>
        <dbReference type="Proteomes" id="UP000294558"/>
    </source>
</evidence>
<evidence type="ECO:0000256" key="2">
    <source>
        <dbReference type="ARBA" id="ARBA00023015"/>
    </source>
</evidence>
<name>A0A4R7I042_9ACTN</name>
<dbReference type="Pfam" id="PF20239">
    <property type="entry name" value="DUF6596"/>
    <property type="match status" value="1"/>
</dbReference>
<dbReference type="EMBL" id="SOAU01000001">
    <property type="protein sequence ID" value="TDT16882.1"/>
    <property type="molecule type" value="Genomic_DNA"/>
</dbReference>
<dbReference type="AlphaFoldDB" id="A0A4R7I042"/>
<keyword evidence="4" id="KW-0804">Transcription</keyword>
<dbReference type="GO" id="GO:0003677">
    <property type="term" value="F:DNA binding"/>
    <property type="evidence" value="ECO:0007669"/>
    <property type="project" value="InterPro"/>
</dbReference>
<dbReference type="InterPro" id="IPR013324">
    <property type="entry name" value="RNA_pol_sigma_r3/r4-like"/>
</dbReference>
<feature type="compositionally biased region" description="Low complexity" evidence="5">
    <location>
        <begin position="1"/>
        <end position="11"/>
    </location>
</feature>
<feature type="domain" description="RNA polymerase sigma factor 70 region 4 type 2" evidence="7">
    <location>
        <begin position="135"/>
        <end position="186"/>
    </location>
</feature>
<gene>
    <name evidence="9" type="ORF">BDK89_2483</name>
</gene>
<feature type="domain" description="RNA polymerase sigma-70 region 2" evidence="6">
    <location>
        <begin position="30"/>
        <end position="97"/>
    </location>
</feature>
<dbReference type="PANTHER" id="PTHR47756">
    <property type="entry name" value="BLL6612 PROTEIN-RELATED"/>
    <property type="match status" value="1"/>
</dbReference>
<dbReference type="Pfam" id="PF04542">
    <property type="entry name" value="Sigma70_r2"/>
    <property type="match status" value="1"/>
</dbReference>
<keyword evidence="2" id="KW-0805">Transcription regulation</keyword>
<proteinExistence type="inferred from homology"/>
<dbReference type="GO" id="GO:0006352">
    <property type="term" value="P:DNA-templated transcription initiation"/>
    <property type="evidence" value="ECO:0007669"/>
    <property type="project" value="InterPro"/>
</dbReference>
<evidence type="ECO:0000256" key="5">
    <source>
        <dbReference type="SAM" id="MobiDB-lite"/>
    </source>
</evidence>
<dbReference type="Proteomes" id="UP000294558">
    <property type="component" value="Unassembled WGS sequence"/>
</dbReference>
<feature type="region of interest" description="Disordered" evidence="5">
    <location>
        <begin position="1"/>
        <end position="22"/>
    </location>
</feature>
<evidence type="ECO:0000256" key="1">
    <source>
        <dbReference type="ARBA" id="ARBA00010641"/>
    </source>
</evidence>
<evidence type="ECO:0000259" key="7">
    <source>
        <dbReference type="Pfam" id="PF08281"/>
    </source>
</evidence>
<dbReference type="InterPro" id="IPR013249">
    <property type="entry name" value="RNA_pol_sigma70_r4_t2"/>
</dbReference>
<dbReference type="InterPro" id="IPR013325">
    <property type="entry name" value="RNA_pol_sigma_r2"/>
</dbReference>
<feature type="domain" description="DUF6596" evidence="8">
    <location>
        <begin position="204"/>
        <end position="305"/>
    </location>
</feature>
<evidence type="ECO:0000259" key="8">
    <source>
        <dbReference type="Pfam" id="PF20239"/>
    </source>
</evidence>
<reference evidence="9 10" key="1">
    <citation type="submission" date="2019-03" db="EMBL/GenBank/DDBJ databases">
        <title>Sequencing the genomes of 1000 actinobacteria strains.</title>
        <authorList>
            <person name="Klenk H.-P."/>
        </authorList>
    </citation>
    <scope>NUCLEOTIDE SEQUENCE [LARGE SCALE GENOMIC DNA]</scope>
    <source>
        <strain evidence="9 10">DSM 18936</strain>
    </source>
</reference>